<proteinExistence type="predicted"/>
<protein>
    <submittedName>
        <fullName evidence="1">Uncharacterized protein</fullName>
    </submittedName>
</protein>
<evidence type="ECO:0000313" key="1">
    <source>
        <dbReference type="EMBL" id="MEQ2185342.1"/>
    </source>
</evidence>
<evidence type="ECO:0000313" key="2">
    <source>
        <dbReference type="Proteomes" id="UP001476798"/>
    </source>
</evidence>
<dbReference type="EMBL" id="JAHRIO010081354">
    <property type="protein sequence ID" value="MEQ2185342.1"/>
    <property type="molecule type" value="Genomic_DNA"/>
</dbReference>
<comment type="caution">
    <text evidence="1">The sequence shown here is derived from an EMBL/GenBank/DDBJ whole genome shotgun (WGS) entry which is preliminary data.</text>
</comment>
<organism evidence="1 2">
    <name type="scientific">Goodea atripinnis</name>
    <dbReference type="NCBI Taxonomy" id="208336"/>
    <lineage>
        <taxon>Eukaryota</taxon>
        <taxon>Metazoa</taxon>
        <taxon>Chordata</taxon>
        <taxon>Craniata</taxon>
        <taxon>Vertebrata</taxon>
        <taxon>Euteleostomi</taxon>
        <taxon>Actinopterygii</taxon>
        <taxon>Neopterygii</taxon>
        <taxon>Teleostei</taxon>
        <taxon>Neoteleostei</taxon>
        <taxon>Acanthomorphata</taxon>
        <taxon>Ovalentaria</taxon>
        <taxon>Atherinomorphae</taxon>
        <taxon>Cyprinodontiformes</taxon>
        <taxon>Goodeidae</taxon>
        <taxon>Goodea</taxon>
    </lineage>
</organism>
<gene>
    <name evidence="1" type="ORF">GOODEAATRI_017261</name>
</gene>
<reference evidence="1 2" key="1">
    <citation type="submission" date="2021-06" db="EMBL/GenBank/DDBJ databases">
        <authorList>
            <person name="Palmer J.M."/>
        </authorList>
    </citation>
    <scope>NUCLEOTIDE SEQUENCE [LARGE SCALE GENOMIC DNA]</scope>
    <source>
        <strain evidence="1 2">GA_2019</strain>
        <tissue evidence="1">Muscle</tissue>
    </source>
</reference>
<name>A0ABV0PPB0_9TELE</name>
<feature type="non-terminal residue" evidence="1">
    <location>
        <position position="1"/>
    </location>
</feature>
<dbReference type="Proteomes" id="UP001476798">
    <property type="component" value="Unassembled WGS sequence"/>
</dbReference>
<sequence length="97" mass="10044">HLCPPFPYAPAAANLLSVIFCKPRTSSGVITVLPCSSSSVVTGTPTSVELEPFFTFIAAVCFGLPLPVLSLPPSVPPVVLAGLALDGSWLLPLLVQE</sequence>
<accession>A0ABV0PPB0</accession>
<keyword evidence="2" id="KW-1185">Reference proteome</keyword>